<evidence type="ECO:0000259" key="1">
    <source>
        <dbReference type="Pfam" id="PF22599"/>
    </source>
</evidence>
<gene>
    <name evidence="2" type="ORF">HGK34_20340</name>
</gene>
<dbReference type="Gene3D" id="3.30.70.3400">
    <property type="match status" value="1"/>
</dbReference>
<dbReference type="Gene3D" id="3.30.1360.200">
    <property type="match status" value="1"/>
</dbReference>
<dbReference type="EMBL" id="JABBYC010000066">
    <property type="protein sequence ID" value="MBL0888597.1"/>
    <property type="molecule type" value="Genomic_DNA"/>
</dbReference>
<name>A0ABS1LQP1_9MICO</name>
<protein>
    <recommendedName>
        <fullName evidence="1">SecDF P1 head subdomain domain-containing protein</fullName>
    </recommendedName>
</protein>
<organism evidence="2 3">
    <name type="scientific">Myceligenerans indicum</name>
    <dbReference type="NCBI Taxonomy" id="2593663"/>
    <lineage>
        <taxon>Bacteria</taxon>
        <taxon>Bacillati</taxon>
        <taxon>Actinomycetota</taxon>
        <taxon>Actinomycetes</taxon>
        <taxon>Micrococcales</taxon>
        <taxon>Promicromonosporaceae</taxon>
        <taxon>Myceligenerans</taxon>
    </lineage>
</organism>
<comment type="caution">
    <text evidence="2">The sequence shown here is derived from an EMBL/GenBank/DDBJ whole genome shotgun (WGS) entry which is preliminary data.</text>
</comment>
<accession>A0ABS1LQP1</accession>
<reference evidence="2 3" key="1">
    <citation type="journal article" date="2021" name="Arch. Microbiol.">
        <title>Myceligenerans indicum sp. nov., an actinobacterium isolated from mangrove sediment of Sundarbans, India.</title>
        <authorList>
            <person name="Asha K."/>
            <person name="Bhadury P."/>
        </authorList>
    </citation>
    <scope>NUCLEOTIDE SEQUENCE [LARGE SCALE GENOMIC DNA]</scope>
    <source>
        <strain evidence="2 3">I2</strain>
    </source>
</reference>
<dbReference type="Proteomes" id="UP000675409">
    <property type="component" value="Unassembled WGS sequence"/>
</dbReference>
<evidence type="ECO:0000313" key="2">
    <source>
        <dbReference type="EMBL" id="MBL0888597.1"/>
    </source>
</evidence>
<dbReference type="PROSITE" id="PS51257">
    <property type="entry name" value="PROKAR_LIPOPROTEIN"/>
    <property type="match status" value="1"/>
</dbReference>
<dbReference type="Pfam" id="PF22599">
    <property type="entry name" value="SecDF_P1_head"/>
    <property type="match status" value="1"/>
</dbReference>
<evidence type="ECO:0000313" key="3">
    <source>
        <dbReference type="Proteomes" id="UP000675409"/>
    </source>
</evidence>
<sequence length="287" mass="29299">MTRRALSAITVCALIPALSGCGPMNYVVDSSGRPATRVELEAAPAAGDEVTSEAMSDALVVLEERLDTDEREVTVAVAEGSTIKLDVAGEVGEEDQPLLTEPGELALRPVLALGGGGASATSPDVPGVEEGVVAEFDAFDCGTPEGGGDDGAADPDLTLVACDKAGTSKYLLGAVEIDGSDVARSSASYRTEAATWVVTLEFDEGGSAGLSEITERLQDEESPRNQLAVTVDGVVVSAPVIPPGTVISEGVAEISGSFTRESAQALAGQLGTDPLPFPFEVRYISTG</sequence>
<proteinExistence type="predicted"/>
<keyword evidence="3" id="KW-1185">Reference proteome</keyword>
<dbReference type="RefSeq" id="WP_201850879.1">
    <property type="nucleotide sequence ID" value="NZ_JABBYC010000066.1"/>
</dbReference>
<dbReference type="InterPro" id="IPR054384">
    <property type="entry name" value="SecDF_P1_head"/>
</dbReference>
<feature type="domain" description="SecDF P1 head subdomain" evidence="1">
    <location>
        <begin position="167"/>
        <end position="276"/>
    </location>
</feature>